<name>A0A4Y1ZXY1_ARAVE</name>
<gene>
    <name evidence="1" type="ORF">AVEN_115290_1</name>
</gene>
<proteinExistence type="predicted"/>
<dbReference type="AlphaFoldDB" id="A0A4Y1ZXY1"/>
<keyword evidence="2" id="KW-1185">Reference proteome</keyword>
<comment type="caution">
    <text evidence="1">The sequence shown here is derived from an EMBL/GenBank/DDBJ whole genome shotgun (WGS) entry which is preliminary data.</text>
</comment>
<dbReference type="Proteomes" id="UP000499080">
    <property type="component" value="Unassembled WGS sequence"/>
</dbReference>
<organism evidence="1 2">
    <name type="scientific">Araneus ventricosus</name>
    <name type="common">Orbweaver spider</name>
    <name type="synonym">Epeira ventricosa</name>
    <dbReference type="NCBI Taxonomy" id="182803"/>
    <lineage>
        <taxon>Eukaryota</taxon>
        <taxon>Metazoa</taxon>
        <taxon>Ecdysozoa</taxon>
        <taxon>Arthropoda</taxon>
        <taxon>Chelicerata</taxon>
        <taxon>Arachnida</taxon>
        <taxon>Araneae</taxon>
        <taxon>Araneomorphae</taxon>
        <taxon>Entelegynae</taxon>
        <taxon>Araneoidea</taxon>
        <taxon>Araneidae</taxon>
        <taxon>Araneus</taxon>
    </lineage>
</organism>
<evidence type="ECO:0000313" key="2">
    <source>
        <dbReference type="Proteomes" id="UP000499080"/>
    </source>
</evidence>
<reference evidence="1 2" key="1">
    <citation type="journal article" date="2019" name="Sci. Rep.">
        <title>Orb-weaving spider Araneus ventricosus genome elucidates the spidroin gene catalogue.</title>
        <authorList>
            <person name="Kono N."/>
            <person name="Nakamura H."/>
            <person name="Ohtoshi R."/>
            <person name="Moran D.A.P."/>
            <person name="Shinohara A."/>
            <person name="Yoshida Y."/>
            <person name="Fujiwara M."/>
            <person name="Mori M."/>
            <person name="Tomita M."/>
            <person name="Arakawa K."/>
        </authorList>
    </citation>
    <scope>NUCLEOTIDE SEQUENCE [LARGE SCALE GENOMIC DNA]</scope>
</reference>
<sequence length="115" mass="13183">MNNTVLFLVLFFPKERVTRVISLRICLYTASIQWKGIFFSSRYIVTSASEASMLLIQLVMQDAAGLEGGNRIRRMRPSGKTKKMSLLFASRPPAFQTVTSHLHDPCLLRQRLFFN</sequence>
<dbReference type="EMBL" id="BGPR01000001">
    <property type="protein sequence ID" value="GBL72351.1"/>
    <property type="molecule type" value="Genomic_DNA"/>
</dbReference>
<evidence type="ECO:0000313" key="1">
    <source>
        <dbReference type="EMBL" id="GBL72351.1"/>
    </source>
</evidence>
<protein>
    <submittedName>
        <fullName evidence="1">Uncharacterized protein</fullName>
    </submittedName>
</protein>
<accession>A0A4Y1ZXY1</accession>